<dbReference type="InterPro" id="IPR005502">
    <property type="entry name" value="Ribosyl_crysJ1"/>
</dbReference>
<dbReference type="AlphaFoldDB" id="A0AAT9FLD6"/>
<reference evidence="2" key="1">
    <citation type="submission" date="2024-07" db="EMBL/GenBank/DDBJ databases">
        <title>Complete genome sequence of Verrucomicrobiaceae bacterium NT6N.</title>
        <authorList>
            <person name="Huang C."/>
            <person name="Takami H."/>
            <person name="Hamasaki K."/>
        </authorList>
    </citation>
    <scope>NUCLEOTIDE SEQUENCE</scope>
    <source>
        <strain evidence="2">NT6N</strain>
    </source>
</reference>
<proteinExistence type="predicted"/>
<dbReference type="PANTHER" id="PTHR16222">
    <property type="entry name" value="ADP-RIBOSYLGLYCOHYDROLASE"/>
    <property type="match status" value="1"/>
</dbReference>
<feature type="binding site" evidence="1">
    <location>
        <position position="262"/>
    </location>
    <ligand>
        <name>Mg(2+)</name>
        <dbReference type="ChEBI" id="CHEBI:18420"/>
        <label>1</label>
    </ligand>
</feature>
<keyword evidence="1" id="KW-0479">Metal-binding</keyword>
<protein>
    <submittedName>
        <fullName evidence="2">ADP-ribosylglycohydrolase</fullName>
    </submittedName>
</protein>
<feature type="binding site" evidence="1">
    <location>
        <position position="54"/>
    </location>
    <ligand>
        <name>Mg(2+)</name>
        <dbReference type="ChEBI" id="CHEBI:18420"/>
        <label>1</label>
    </ligand>
</feature>
<keyword evidence="1" id="KW-0460">Magnesium</keyword>
<feature type="binding site" evidence="1">
    <location>
        <position position="55"/>
    </location>
    <ligand>
        <name>Mg(2+)</name>
        <dbReference type="ChEBI" id="CHEBI:18420"/>
        <label>1</label>
    </ligand>
</feature>
<dbReference type="InterPro" id="IPR036705">
    <property type="entry name" value="Ribosyl_crysJ1_sf"/>
</dbReference>
<dbReference type="SUPFAM" id="SSF101478">
    <property type="entry name" value="ADP-ribosylglycohydrolase"/>
    <property type="match status" value="1"/>
</dbReference>
<feature type="binding site" evidence="1">
    <location>
        <position position="261"/>
    </location>
    <ligand>
        <name>Mg(2+)</name>
        <dbReference type="ChEBI" id="CHEBI:18420"/>
        <label>1</label>
    </ligand>
</feature>
<accession>A0AAT9FLD6</accession>
<evidence type="ECO:0000256" key="1">
    <source>
        <dbReference type="PIRSR" id="PIRSR605502-1"/>
    </source>
</evidence>
<gene>
    <name evidence="2" type="primary">draG</name>
    <name evidence="2" type="ORF">NT6N_18740</name>
</gene>
<dbReference type="EMBL" id="AP026866">
    <property type="protein sequence ID" value="BDS06834.1"/>
    <property type="molecule type" value="Genomic_DNA"/>
</dbReference>
<sequence>MIEKQTRYQGALLGLACGDALGTTVEFQPRGSFKPLTDIVGGGPFSLKAGEWTDDTSMALSLAESLLTHREMQLADQLNRYTFWWRHGENSVTGECFDIGNTVRSALENYARTDDPHSGATDPMSAGNGSIMRLAPVPLFYANATTEDLLNMCRLSSVTTHGAAECLGACQLLGYLIRRALTADDKDEALSVGSDFMEHATSCPASITAIANQDYRDKDALDIRGTGYVVKSLEAALWAFLHTESFEEGALKAVNLGDDADTTGAVYGQIAGAFYGKKGIPKHWLKKLAWRKKITRLADRLYLAAEESISS</sequence>
<comment type="cofactor">
    <cofactor evidence="1">
        <name>Mg(2+)</name>
        <dbReference type="ChEBI" id="CHEBI:18420"/>
    </cofactor>
    <text evidence="1">Binds 2 magnesium ions per subunit.</text>
</comment>
<dbReference type="PANTHER" id="PTHR16222:SF12">
    <property type="entry name" value="ADP-RIBOSYLGLYCOHYDROLASE-RELATED"/>
    <property type="match status" value="1"/>
</dbReference>
<feature type="binding site" evidence="1">
    <location>
        <position position="259"/>
    </location>
    <ligand>
        <name>Mg(2+)</name>
        <dbReference type="ChEBI" id="CHEBI:18420"/>
        <label>1</label>
    </ligand>
</feature>
<dbReference type="InterPro" id="IPR050792">
    <property type="entry name" value="ADP-ribosylglycohydrolase"/>
</dbReference>
<organism evidence="2">
    <name type="scientific">Oceaniferula spumae</name>
    <dbReference type="NCBI Taxonomy" id="2979115"/>
    <lineage>
        <taxon>Bacteria</taxon>
        <taxon>Pseudomonadati</taxon>
        <taxon>Verrucomicrobiota</taxon>
        <taxon>Verrucomicrobiia</taxon>
        <taxon>Verrucomicrobiales</taxon>
        <taxon>Verrucomicrobiaceae</taxon>
        <taxon>Oceaniferula</taxon>
    </lineage>
</organism>
<dbReference type="Gene3D" id="1.10.4080.10">
    <property type="entry name" value="ADP-ribosylation/Crystallin J1"/>
    <property type="match status" value="1"/>
</dbReference>
<dbReference type="GO" id="GO:0046872">
    <property type="term" value="F:metal ion binding"/>
    <property type="evidence" value="ECO:0007669"/>
    <property type="project" value="UniProtKB-KW"/>
</dbReference>
<dbReference type="Pfam" id="PF03747">
    <property type="entry name" value="ADP_ribosyl_GH"/>
    <property type="match status" value="1"/>
</dbReference>
<name>A0AAT9FLD6_9BACT</name>
<evidence type="ECO:0000313" key="2">
    <source>
        <dbReference type="EMBL" id="BDS06834.1"/>
    </source>
</evidence>
<dbReference type="KEGG" id="osu:NT6N_18740"/>
<feature type="binding site" evidence="1">
    <location>
        <position position="53"/>
    </location>
    <ligand>
        <name>Mg(2+)</name>
        <dbReference type="ChEBI" id="CHEBI:18420"/>
        <label>1</label>
    </ligand>
</feature>